<keyword evidence="2" id="KW-1133">Transmembrane helix</keyword>
<keyword evidence="2" id="KW-0472">Membrane</keyword>
<name>A0A9E5MEZ9_9MICO</name>
<gene>
    <name evidence="3" type="ORF">FK219_007540</name>
</gene>
<proteinExistence type="predicted"/>
<feature type="transmembrane region" description="Helical" evidence="2">
    <location>
        <begin position="30"/>
        <end position="51"/>
    </location>
</feature>
<keyword evidence="4" id="KW-1185">Reference proteome</keyword>
<keyword evidence="1" id="KW-0677">Repeat</keyword>
<dbReference type="Gene3D" id="2.160.20.80">
    <property type="entry name" value="E3 ubiquitin-protein ligase SopA"/>
    <property type="match status" value="1"/>
</dbReference>
<evidence type="ECO:0000256" key="2">
    <source>
        <dbReference type="SAM" id="Phobius"/>
    </source>
</evidence>
<accession>A0A9E5MEZ9</accession>
<dbReference type="Pfam" id="PF00805">
    <property type="entry name" value="Pentapeptide"/>
    <property type="match status" value="2"/>
</dbReference>
<dbReference type="PANTHER" id="PTHR47485:SF1">
    <property type="entry name" value="THYLAKOID LUMENAL 17.4 KDA PROTEIN, CHLOROPLASTIC"/>
    <property type="match status" value="1"/>
</dbReference>
<dbReference type="RefSeq" id="WP_152583579.1">
    <property type="nucleotide sequence ID" value="NZ_JAVJPO010000010.1"/>
</dbReference>
<evidence type="ECO:0000256" key="1">
    <source>
        <dbReference type="ARBA" id="ARBA00022737"/>
    </source>
</evidence>
<dbReference type="Proteomes" id="UP000818266">
    <property type="component" value="Unassembled WGS sequence"/>
</dbReference>
<dbReference type="OrthoDB" id="5146620at2"/>
<keyword evidence="2" id="KW-0812">Transmembrane</keyword>
<evidence type="ECO:0000313" key="4">
    <source>
        <dbReference type="Proteomes" id="UP000818266"/>
    </source>
</evidence>
<protein>
    <submittedName>
        <fullName evidence="3">Pentapeptide repeat-containing protein</fullName>
    </submittedName>
</protein>
<sequence>MTEPAPPAPASAADSRPGIRGFLARNRDDLWLEMISGVVLALVVSLVVFALDQATTAERESNAESLGNSLFVREAVMADSAVLPFSSLNLRGAQLSGLPLAGADFSDADLLDGELKRADLTGANLSEADLTNVDLTGSIFVDADLSEALLRNTELTSADFTGADLTEADLAGAFYVEGEPPVGLPLDGLRVMPDTDD</sequence>
<dbReference type="InterPro" id="IPR001646">
    <property type="entry name" value="5peptide_repeat"/>
</dbReference>
<dbReference type="SUPFAM" id="SSF141571">
    <property type="entry name" value="Pentapeptide repeat-like"/>
    <property type="match status" value="1"/>
</dbReference>
<reference evidence="3 4" key="2">
    <citation type="submission" date="2020-03" db="EMBL/GenBank/DDBJ databases">
        <title>Chryseoglobus sp. isolated from a deep-sea seamount.</title>
        <authorList>
            <person name="Zhang D.-C."/>
        </authorList>
    </citation>
    <scope>NUCLEOTIDE SEQUENCE [LARGE SCALE GENOMIC DNA]</scope>
    <source>
        <strain evidence="3 4">KN1116</strain>
    </source>
</reference>
<evidence type="ECO:0000313" key="3">
    <source>
        <dbReference type="EMBL" id="NHF63092.1"/>
    </source>
</evidence>
<dbReference type="EMBL" id="VIKT02000010">
    <property type="protein sequence ID" value="NHF63092.1"/>
    <property type="molecule type" value="Genomic_DNA"/>
</dbReference>
<dbReference type="AlphaFoldDB" id="A0A9E5MEZ9"/>
<reference evidence="3 4" key="1">
    <citation type="submission" date="2019-06" db="EMBL/GenBank/DDBJ databases">
        <authorList>
            <person name="De-Chao Zhang Q."/>
        </authorList>
    </citation>
    <scope>NUCLEOTIDE SEQUENCE [LARGE SCALE GENOMIC DNA]</scope>
    <source>
        <strain evidence="3 4">KN1116</strain>
    </source>
</reference>
<dbReference type="PANTHER" id="PTHR47485">
    <property type="entry name" value="THYLAKOID LUMENAL 17.4 KDA PROTEIN, CHLOROPLASTIC"/>
    <property type="match status" value="1"/>
</dbReference>
<organism evidence="3 4">
    <name type="scientific">Microcella pacifica</name>
    <dbReference type="NCBI Taxonomy" id="2591847"/>
    <lineage>
        <taxon>Bacteria</taxon>
        <taxon>Bacillati</taxon>
        <taxon>Actinomycetota</taxon>
        <taxon>Actinomycetes</taxon>
        <taxon>Micrococcales</taxon>
        <taxon>Microbacteriaceae</taxon>
        <taxon>Microcella</taxon>
    </lineage>
</organism>
<comment type="caution">
    <text evidence="3">The sequence shown here is derived from an EMBL/GenBank/DDBJ whole genome shotgun (WGS) entry which is preliminary data.</text>
</comment>